<accession>M3C8Y2</accession>
<dbReference type="EMBL" id="AORZ01000027">
    <property type="protein sequence ID" value="EMF00447.1"/>
    <property type="molecule type" value="Genomic_DNA"/>
</dbReference>
<evidence type="ECO:0000313" key="3">
    <source>
        <dbReference type="EMBL" id="EMF00447.1"/>
    </source>
</evidence>
<reference evidence="3 4" key="1">
    <citation type="journal article" date="2013" name="Genome Announc.">
        <title>Whole-Genome Shotgun Assembly and Analysis of the Genome of Streptomyces mobaraensis DSM 40847, a Strain for Industrial Production of Microbial Transglutaminase.</title>
        <authorList>
            <person name="Yang H."/>
            <person name="He T."/>
            <person name="Wu W."/>
            <person name="Zhu W."/>
            <person name="Lu B."/>
            <person name="Sun W."/>
        </authorList>
    </citation>
    <scope>NUCLEOTIDE SEQUENCE [LARGE SCALE GENOMIC DNA]</scope>
    <source>
        <strain evidence="3 4">DSM 40847</strain>
    </source>
</reference>
<organism evidence="3 4">
    <name type="scientific">Streptomyces mobaraensis (strain ATCC 29032 / DSM 40847 / JCM 4168 / NBRC 13819 / NCIMB 11159 / IPCR 16-22)</name>
    <dbReference type="NCBI Taxonomy" id="1223523"/>
    <lineage>
        <taxon>Bacteria</taxon>
        <taxon>Bacillati</taxon>
        <taxon>Actinomycetota</taxon>
        <taxon>Actinomycetes</taxon>
        <taxon>Kitasatosporales</taxon>
        <taxon>Streptomycetaceae</taxon>
        <taxon>Streptomyces</taxon>
    </lineage>
</organism>
<evidence type="ECO:0000256" key="1">
    <source>
        <dbReference type="SAM" id="MobiDB-lite"/>
    </source>
</evidence>
<keyword evidence="2" id="KW-0472">Membrane</keyword>
<protein>
    <submittedName>
        <fullName evidence="3">Uncharacterized protein</fullName>
    </submittedName>
</protein>
<evidence type="ECO:0000313" key="4">
    <source>
        <dbReference type="Proteomes" id="UP000011740"/>
    </source>
</evidence>
<keyword evidence="2" id="KW-1133">Transmembrane helix</keyword>
<name>M3C8Y2_STRM1</name>
<keyword evidence="2" id="KW-0812">Transmembrane</keyword>
<dbReference type="STRING" id="1223523.H340_11535"/>
<feature type="transmembrane region" description="Helical" evidence="2">
    <location>
        <begin position="68"/>
        <end position="89"/>
    </location>
</feature>
<comment type="caution">
    <text evidence="3">The sequence shown here is derived from an EMBL/GenBank/DDBJ whole genome shotgun (WGS) entry which is preliminary data.</text>
</comment>
<feature type="region of interest" description="Disordered" evidence="1">
    <location>
        <begin position="137"/>
        <end position="186"/>
    </location>
</feature>
<proteinExistence type="predicted"/>
<feature type="transmembrane region" description="Helical" evidence="2">
    <location>
        <begin position="95"/>
        <end position="113"/>
    </location>
</feature>
<gene>
    <name evidence="3" type="ORF">H340_11535</name>
</gene>
<dbReference type="AlphaFoldDB" id="M3C8Y2"/>
<sequence length="186" mass="19413">MLMRMRWLEGALWGAFGGFAMEALDYIIAVRRWRRLPWNVDASTLRDERRPLPAPFERPDGELPAPGFLAYAIAGLLRAAVGCGVAAAVTRTSPMAMSAWLAVVIGATAPVVLEKITMFVPLVVHVGKEGIAATVQQAQQSGTGPPPVNGVPSSTAATGRAVPLADGSGADPHGPQAPHAPYEGGV</sequence>
<dbReference type="PATRIC" id="fig|1223523.3.peg.2354"/>
<feature type="transmembrane region" description="Helical" evidence="2">
    <location>
        <begin position="12"/>
        <end position="29"/>
    </location>
</feature>
<dbReference type="Proteomes" id="UP000011740">
    <property type="component" value="Unassembled WGS sequence"/>
</dbReference>
<evidence type="ECO:0000256" key="2">
    <source>
        <dbReference type="SAM" id="Phobius"/>
    </source>
</evidence>